<protein>
    <submittedName>
        <fullName evidence="1">DNA primase</fullName>
    </submittedName>
</protein>
<sequence length="371" mass="41809">MSERGGDAQELSDELDLEYWCEREGLAYRKGRGSSGMQLNMRECPECGDRRYRVYLNAETGLGNCFVCNAGFNKLKFVNANLGLSWAETFNHVREVLKEQGWKPKRTTTAAVEFGEVKLPVSFPLPTGEGQNLLYLEKRGISGDLAKFFHLRFCTDGWWNFLKEDGSQGGQKFVNRLIIPVFDLDGKLVTFQGRDVIGDQSEKYLFPKGLPGTGRFLFNGQNALRAKRVVMGEGAFDVMAIKKAFDEKIDLRDVVPIGSFGKHLSFGSVDGKDQLGCFLQLKRAGLEEVTIMWDGEWRALVSALDAAKQLRRIGLRVRIALLPSNCDPNEVLPEVVQDAFYKATVYSATLDVKWRLRNHYADQKQSVSFDC</sequence>
<dbReference type="GO" id="GO:0008270">
    <property type="term" value="F:zinc ion binding"/>
    <property type="evidence" value="ECO:0007669"/>
    <property type="project" value="InterPro"/>
</dbReference>
<dbReference type="PANTHER" id="PTHR30313:SF2">
    <property type="entry name" value="DNA PRIMASE"/>
    <property type="match status" value="1"/>
</dbReference>
<evidence type="ECO:0000313" key="1">
    <source>
        <dbReference type="EMBL" id="SER29374.1"/>
    </source>
</evidence>
<accession>A0A1H9N094</accession>
<dbReference type="Gene3D" id="3.40.1360.10">
    <property type="match status" value="1"/>
</dbReference>
<dbReference type="InterPro" id="IPR037068">
    <property type="entry name" value="DNA_primase_core_N_sf"/>
</dbReference>
<dbReference type="AlphaFoldDB" id="A0A1H9N094"/>
<gene>
    <name evidence="1" type="ORF">SAMN05216548_114128</name>
</gene>
<dbReference type="SUPFAM" id="SSF56731">
    <property type="entry name" value="DNA primase core"/>
    <property type="match status" value="1"/>
</dbReference>
<dbReference type="EMBL" id="FOFG01000014">
    <property type="protein sequence ID" value="SER29374.1"/>
    <property type="molecule type" value="Genomic_DNA"/>
</dbReference>
<dbReference type="RefSeq" id="WP_092498643.1">
    <property type="nucleotide sequence ID" value="NZ_FOFG01000014.1"/>
</dbReference>
<dbReference type="GO" id="GO:0003677">
    <property type="term" value="F:DNA binding"/>
    <property type="evidence" value="ECO:0007669"/>
    <property type="project" value="InterPro"/>
</dbReference>
<organism evidence="1 2">
    <name type="scientific">Faunimonas pinastri</name>
    <dbReference type="NCBI Taxonomy" id="1855383"/>
    <lineage>
        <taxon>Bacteria</taxon>
        <taxon>Pseudomonadati</taxon>
        <taxon>Pseudomonadota</taxon>
        <taxon>Alphaproteobacteria</taxon>
        <taxon>Hyphomicrobiales</taxon>
        <taxon>Afifellaceae</taxon>
        <taxon>Faunimonas</taxon>
    </lineage>
</organism>
<dbReference type="STRING" id="1855383.SAMN05216548_114128"/>
<reference evidence="1 2" key="1">
    <citation type="submission" date="2016-10" db="EMBL/GenBank/DDBJ databases">
        <authorList>
            <person name="de Groot N.N."/>
        </authorList>
    </citation>
    <scope>NUCLEOTIDE SEQUENCE [LARGE SCALE GENOMIC DNA]</scope>
    <source>
        <strain evidence="1 2">A52C2</strain>
    </source>
</reference>
<dbReference type="GO" id="GO:0005737">
    <property type="term" value="C:cytoplasm"/>
    <property type="evidence" value="ECO:0007669"/>
    <property type="project" value="TreeGrafter"/>
</dbReference>
<dbReference type="PANTHER" id="PTHR30313">
    <property type="entry name" value="DNA PRIMASE"/>
    <property type="match status" value="1"/>
</dbReference>
<dbReference type="GO" id="GO:0006269">
    <property type="term" value="P:DNA replication, synthesis of primer"/>
    <property type="evidence" value="ECO:0007669"/>
    <property type="project" value="TreeGrafter"/>
</dbReference>
<dbReference type="Gene3D" id="3.90.580.10">
    <property type="entry name" value="Zinc finger, CHC2-type domain"/>
    <property type="match status" value="1"/>
</dbReference>
<proteinExistence type="predicted"/>
<name>A0A1H9N094_9HYPH</name>
<dbReference type="Gene3D" id="3.90.980.10">
    <property type="entry name" value="DNA primase, catalytic core, N-terminal domain"/>
    <property type="match status" value="1"/>
</dbReference>
<evidence type="ECO:0000313" key="2">
    <source>
        <dbReference type="Proteomes" id="UP000199647"/>
    </source>
</evidence>
<dbReference type="OrthoDB" id="8478304at2"/>
<dbReference type="Proteomes" id="UP000199647">
    <property type="component" value="Unassembled WGS sequence"/>
</dbReference>
<dbReference type="InterPro" id="IPR050219">
    <property type="entry name" value="DnaG_primase"/>
</dbReference>
<keyword evidence="2" id="KW-1185">Reference proteome</keyword>
<dbReference type="InterPro" id="IPR036977">
    <property type="entry name" value="DNA_primase_Znf_CHC2"/>
</dbReference>
<dbReference type="SUPFAM" id="SSF57783">
    <property type="entry name" value="Zinc beta-ribbon"/>
    <property type="match status" value="1"/>
</dbReference>